<dbReference type="NCBIfam" id="TIGR02601">
    <property type="entry name" value="autotrns_rpt"/>
    <property type="match status" value="1"/>
</dbReference>
<proteinExistence type="predicted"/>
<gene>
    <name evidence="4" type="ORF">FXN63_13980</name>
</gene>
<dbReference type="OrthoDB" id="9780507at2"/>
<keyword evidence="1 2" id="KW-0732">Signal</keyword>
<dbReference type="RefSeq" id="WP_148815808.1">
    <property type="nucleotide sequence ID" value="NZ_CP043046.1"/>
</dbReference>
<dbReference type="InterPro" id="IPR036938">
    <property type="entry name" value="PAP2/HPO_sf"/>
</dbReference>
<dbReference type="InterPro" id="IPR000326">
    <property type="entry name" value="PAP2/HPO"/>
</dbReference>
<accession>A0A5C0B121</accession>
<evidence type="ECO:0000313" key="4">
    <source>
        <dbReference type="EMBL" id="QEI06820.1"/>
    </source>
</evidence>
<dbReference type="Gene3D" id="1.20.144.10">
    <property type="entry name" value="Phosphatidic acid phosphatase type 2/haloperoxidase"/>
    <property type="match status" value="1"/>
</dbReference>
<organism evidence="4 5">
    <name type="scientific">Pigmentiphaga aceris</name>
    <dbReference type="NCBI Taxonomy" id="1940612"/>
    <lineage>
        <taxon>Bacteria</taxon>
        <taxon>Pseudomonadati</taxon>
        <taxon>Pseudomonadota</taxon>
        <taxon>Betaproteobacteria</taxon>
        <taxon>Burkholderiales</taxon>
        <taxon>Alcaligenaceae</taxon>
        <taxon>Pigmentiphaga</taxon>
    </lineage>
</organism>
<dbReference type="Pfam" id="PF01569">
    <property type="entry name" value="PAP2"/>
    <property type="match status" value="1"/>
</dbReference>
<dbReference type="EMBL" id="CP043046">
    <property type="protein sequence ID" value="QEI06820.1"/>
    <property type="molecule type" value="Genomic_DNA"/>
</dbReference>
<evidence type="ECO:0000256" key="1">
    <source>
        <dbReference type="ARBA" id="ARBA00022729"/>
    </source>
</evidence>
<dbReference type="Pfam" id="PF12951">
    <property type="entry name" value="PATR"/>
    <property type="match status" value="1"/>
</dbReference>
<keyword evidence="5" id="KW-1185">Reference proteome</keyword>
<reference evidence="4 5" key="1">
    <citation type="submission" date="2019-08" db="EMBL/GenBank/DDBJ databases">
        <title>Amphibian skin-associated Pigmentiphaga: genome sequence and occurrence across geography and hosts.</title>
        <authorList>
            <person name="Bletz M.C."/>
            <person name="Bunk B."/>
            <person name="Sproeer C."/>
            <person name="Biwer P."/>
            <person name="Reiter S."/>
            <person name="Rabemananjara F.C.E."/>
            <person name="Schulz S."/>
            <person name="Overmann J."/>
            <person name="Vences M."/>
        </authorList>
    </citation>
    <scope>NUCLEOTIDE SEQUENCE [LARGE SCALE GENOMIC DNA]</scope>
    <source>
        <strain evidence="4 5">Mada1488</strain>
    </source>
</reference>
<feature type="chain" id="PRO_5022802313" evidence="2">
    <location>
        <begin position="27"/>
        <end position="659"/>
    </location>
</feature>
<dbReference type="InterPro" id="IPR013425">
    <property type="entry name" value="Autotrns_rpt"/>
</dbReference>
<protein>
    <submittedName>
        <fullName evidence="4">Phosphatase PAP2 family protein</fullName>
    </submittedName>
</protein>
<feature type="domain" description="Phosphatidic acid phosphatase type 2/haloperoxidase" evidence="3">
    <location>
        <begin position="234"/>
        <end position="350"/>
    </location>
</feature>
<feature type="signal peptide" evidence="2">
    <location>
        <begin position="1"/>
        <end position="26"/>
    </location>
</feature>
<evidence type="ECO:0000313" key="5">
    <source>
        <dbReference type="Proteomes" id="UP000325161"/>
    </source>
</evidence>
<name>A0A5C0B121_9BURK</name>
<dbReference type="KEGG" id="pacr:FXN63_13980"/>
<dbReference type="AlphaFoldDB" id="A0A5C0B121"/>
<sequence length="659" mass="68052">MSRSYIRGGTLAVTSVVVALSLAACGGGDDDSTPVVVTPVAPVPAAPAAPAGVGFEDTAPVANVTTVPPFVDNVASNQRGDARFATMDTNAGVRVLSSFLDVWKPSSLIVDAGVTAPANGNFPAVTPSTWTGIPGDATDGTKLNATVLDANIQYVINTTRTRTPEQALIAYLDDRRGKAYSVTDALGPLTNAWRTAAQQTTTINDVPADATTVLYNDGGNNIGVGGTANPTFGTVIDLLGTMGANASTEPAKRFYKYARPFRWSTDVVVLPALLPARSSTPATDGGFPSGHTAEAGRNTLGMAYIVPERFQELALRGVEMGQSRILAGMHSPFDVIGGRIQSIAAVAANLNAATPATRKAAYDQAHTVLMAATNTTTLADFYAAAHASTSTTDRFADYSVNKANNLRWMTFGFPQIGDTTKPAVVPKGAEILLETRFPYLDANQRRIVLKSTALPSGYPAMDDAEGWGRLNIFDAGGSYGAFNGDVSVTMNAALGGFNARDSWVNDIKGAGKLTKAGTGTLRLTGANTFAGGTEIKAGTIEAGANKAFGNGDVYVGGGTVLADAPSAVTIGGNYTQLAAGALQLRLASDTSSRLSIAKTATLAGTLTVTFANNYRPAIGSTISLLSASTVNGTFSNVTVTGYRVTPVYTSTGVQVRIDG</sequence>
<dbReference type="PROSITE" id="PS51257">
    <property type="entry name" value="PROKAR_LIPOPROTEIN"/>
    <property type="match status" value="1"/>
</dbReference>
<dbReference type="Proteomes" id="UP000325161">
    <property type="component" value="Chromosome"/>
</dbReference>
<dbReference type="SMART" id="SM00014">
    <property type="entry name" value="acidPPc"/>
    <property type="match status" value="1"/>
</dbReference>
<evidence type="ECO:0000259" key="3">
    <source>
        <dbReference type="SMART" id="SM00014"/>
    </source>
</evidence>
<evidence type="ECO:0000256" key="2">
    <source>
        <dbReference type="SAM" id="SignalP"/>
    </source>
</evidence>
<dbReference type="SUPFAM" id="SSF48317">
    <property type="entry name" value="Acid phosphatase/Vanadium-dependent haloperoxidase"/>
    <property type="match status" value="1"/>
</dbReference>